<evidence type="ECO:0000256" key="1">
    <source>
        <dbReference type="ARBA" id="ARBA00022723"/>
    </source>
</evidence>
<feature type="domain" description="B30.2/SPRY" evidence="4">
    <location>
        <begin position="8"/>
        <end position="207"/>
    </location>
</feature>
<dbReference type="SUPFAM" id="SSF49899">
    <property type="entry name" value="Concanavalin A-like lectins/glucanases"/>
    <property type="match status" value="1"/>
</dbReference>
<keyword evidence="6" id="KW-1185">Reference proteome</keyword>
<evidence type="ECO:0000256" key="3">
    <source>
        <dbReference type="ARBA" id="ARBA00022833"/>
    </source>
</evidence>
<reference evidence="5" key="1">
    <citation type="submission" date="2025-08" db="UniProtKB">
        <authorList>
            <consortium name="Ensembl"/>
        </authorList>
    </citation>
    <scope>IDENTIFICATION</scope>
</reference>
<evidence type="ECO:0000259" key="4">
    <source>
        <dbReference type="PROSITE" id="PS50188"/>
    </source>
</evidence>
<dbReference type="InterPro" id="IPR013320">
    <property type="entry name" value="ConA-like_dom_sf"/>
</dbReference>
<accession>A0A3B4X5X9</accession>
<dbReference type="GO" id="GO:0005737">
    <property type="term" value="C:cytoplasm"/>
    <property type="evidence" value="ECO:0007669"/>
    <property type="project" value="UniProtKB-ARBA"/>
</dbReference>
<reference evidence="5" key="2">
    <citation type="submission" date="2025-09" db="UniProtKB">
        <authorList>
            <consortium name="Ensembl"/>
        </authorList>
    </citation>
    <scope>IDENTIFICATION</scope>
</reference>
<dbReference type="SMART" id="SM00449">
    <property type="entry name" value="SPRY"/>
    <property type="match status" value="1"/>
</dbReference>
<dbReference type="PANTHER" id="PTHR25465">
    <property type="entry name" value="B-BOX DOMAIN CONTAINING"/>
    <property type="match status" value="1"/>
</dbReference>
<organism evidence="5 6">
    <name type="scientific">Seriola lalandi dorsalis</name>
    <dbReference type="NCBI Taxonomy" id="1841481"/>
    <lineage>
        <taxon>Eukaryota</taxon>
        <taxon>Metazoa</taxon>
        <taxon>Chordata</taxon>
        <taxon>Craniata</taxon>
        <taxon>Vertebrata</taxon>
        <taxon>Euteleostomi</taxon>
        <taxon>Actinopterygii</taxon>
        <taxon>Neopterygii</taxon>
        <taxon>Teleostei</taxon>
        <taxon>Neoteleostei</taxon>
        <taxon>Acanthomorphata</taxon>
        <taxon>Carangaria</taxon>
        <taxon>Carangiformes</taxon>
        <taxon>Carangidae</taxon>
        <taxon>Seriola</taxon>
    </lineage>
</organism>
<dbReference type="InterPro" id="IPR003879">
    <property type="entry name" value="Butyrophylin_SPRY"/>
</dbReference>
<dbReference type="GeneTree" id="ENSGT01150000286922"/>
<evidence type="ECO:0000313" key="5">
    <source>
        <dbReference type="Ensembl" id="ENSSLDP00000011546.1"/>
    </source>
</evidence>
<dbReference type="GO" id="GO:0008270">
    <property type="term" value="F:zinc ion binding"/>
    <property type="evidence" value="ECO:0007669"/>
    <property type="project" value="UniProtKB-KW"/>
</dbReference>
<dbReference type="Pfam" id="PF13765">
    <property type="entry name" value="PRY"/>
    <property type="match status" value="1"/>
</dbReference>
<dbReference type="InterPro" id="IPR043136">
    <property type="entry name" value="B30.2/SPRY_sf"/>
</dbReference>
<proteinExistence type="predicted"/>
<dbReference type="Pfam" id="PF00622">
    <property type="entry name" value="SPRY"/>
    <property type="match status" value="1"/>
</dbReference>
<sequence length="207" mass="23764">YGCTLSFRVEPAGIRWLRPGLRKYSCELTLDTNTVNTNLKLSDNNRSVTWVEEEQSYPDHPDRFDRWPQLLCRTGLTGRCYWEVEWKGLVHISLSYRGISRKGNSKDCVFGMSDKSWSLRCSDGGYFYWHNNTQRSISSYSPSSSSCPSISNRVAVYLDFPAGTLSFYRVSSDTLIHLHTLNTTFTEPLYPGFRFWWSGSSVSLCSV</sequence>
<protein>
    <submittedName>
        <fullName evidence="5">Stonustoxin subunit alpha-like</fullName>
    </submittedName>
</protein>
<keyword evidence="3" id="KW-0862">Zinc</keyword>
<dbReference type="Proteomes" id="UP000261360">
    <property type="component" value="Unplaced"/>
</dbReference>
<keyword evidence="1" id="KW-0479">Metal-binding</keyword>
<dbReference type="InterPro" id="IPR051051">
    <property type="entry name" value="E3_ubiq-ligase_TRIM/RNF"/>
</dbReference>
<evidence type="ECO:0000256" key="2">
    <source>
        <dbReference type="ARBA" id="ARBA00022771"/>
    </source>
</evidence>
<dbReference type="AlphaFoldDB" id="A0A3B4X5X9"/>
<dbReference type="InterPro" id="IPR001870">
    <property type="entry name" value="B30.2/SPRY"/>
</dbReference>
<evidence type="ECO:0000313" key="6">
    <source>
        <dbReference type="Proteomes" id="UP000261360"/>
    </source>
</evidence>
<dbReference type="InterPro" id="IPR006574">
    <property type="entry name" value="PRY"/>
</dbReference>
<dbReference type="SMART" id="SM00589">
    <property type="entry name" value="PRY"/>
    <property type="match status" value="1"/>
</dbReference>
<dbReference type="Gene3D" id="2.60.120.920">
    <property type="match status" value="1"/>
</dbReference>
<keyword evidence="2" id="KW-0863">Zinc-finger</keyword>
<dbReference type="PROSITE" id="PS50188">
    <property type="entry name" value="B302_SPRY"/>
    <property type="match status" value="1"/>
</dbReference>
<dbReference type="PRINTS" id="PR01407">
    <property type="entry name" value="BUTYPHLNCDUF"/>
</dbReference>
<dbReference type="FunFam" id="2.60.120.920:FF:000037">
    <property type="entry name" value="Si:dkey-191j3.2"/>
    <property type="match status" value="1"/>
</dbReference>
<name>A0A3B4X5X9_SERLL</name>
<dbReference type="Ensembl" id="ENSSLDT00000011959.1">
    <property type="protein sequence ID" value="ENSSLDP00000011546.1"/>
    <property type="gene ID" value="ENSSLDG00000009171.1"/>
</dbReference>
<dbReference type="CDD" id="cd16040">
    <property type="entry name" value="SPRY_PRY_SNTX"/>
    <property type="match status" value="1"/>
</dbReference>
<dbReference type="PANTHER" id="PTHR25465:SF5">
    <property type="entry name" value="E3 UBIQUITIN_ISG15 LIGASE TRIM25-RELATED"/>
    <property type="match status" value="1"/>
</dbReference>
<dbReference type="InterPro" id="IPR003877">
    <property type="entry name" value="SPRY_dom"/>
</dbReference>